<dbReference type="PROSITE" id="PS50011">
    <property type="entry name" value="PROTEIN_KINASE_DOM"/>
    <property type="match status" value="1"/>
</dbReference>
<keyword evidence="1" id="KW-0067">ATP-binding</keyword>
<feature type="compositionally biased region" description="Basic and acidic residues" evidence="2">
    <location>
        <begin position="2683"/>
        <end position="2695"/>
    </location>
</feature>
<dbReference type="PROSITE" id="PS00109">
    <property type="entry name" value="PROTEIN_KINASE_TYR"/>
    <property type="match status" value="1"/>
</dbReference>
<feature type="compositionally biased region" description="Basic and acidic residues" evidence="2">
    <location>
        <begin position="1661"/>
        <end position="1674"/>
    </location>
</feature>
<feature type="compositionally biased region" description="Polar residues" evidence="2">
    <location>
        <begin position="1372"/>
        <end position="1391"/>
    </location>
</feature>
<reference evidence="5 6" key="1">
    <citation type="journal article" date="2022" name="Nat. Ecol. Evol.">
        <title>A masculinizing supergene underlies an exaggerated male reproductive morph in a spider.</title>
        <authorList>
            <person name="Hendrickx F."/>
            <person name="De Corte Z."/>
            <person name="Sonet G."/>
            <person name="Van Belleghem S.M."/>
            <person name="Kostlbacher S."/>
            <person name="Vangestel C."/>
        </authorList>
    </citation>
    <scope>NUCLEOTIDE SEQUENCE [LARGE SCALE GENOMIC DNA]</scope>
    <source>
        <strain evidence="5">W744_W776</strain>
    </source>
</reference>
<sequence>MAQLSSFLLFNLIWSVHLCYGIPIHESLEDIPNSLDSVPGFVIYLVSAATVLLVSYILIACVCCPNKSIKALTYQNGFPVNRLNDNGNPSQFDNQNEFAIFPPRSAVIDLQPVGQAGSPSNLHTRRGHLTLPSGPLTLDGNQNKFAVFPPPSAVIDLQPVGQGHPFLDDKVHLEPLPDILSRGQSAACSSRPAHFRTLLNTKVSLYDWFDDPNSNFPRDQLQYIRELGSGWFGRVVEGHTCSTDGVKTAAIVKILQEEASPSEHLHFLHEVRPYRDLSHPNVIRLLGRCLESDPFLLIMEHSISDMKTYLLQQENKDGLLKYGINLQMACNVAAGLRCLHENGFTHMDFAAHNCFVCSDNSVKVGDYGTSFDRCREDYYCLGEIALPIRWCSPETLQCTEATIETKEITREANIWAFGVVLWEIFEFGKLPYEDLTNEQVLQKVLIDQTVTLPPPSMDFPIKLEMTLIMKECWKVANSRPPMEKVEKFLTRLYNDCHNLKTLEETCFEERWEALQSKVTEVPSVSSDRISLKFENDFSERSSDFIDAINYSTSLKLDNDASDGERFSSFDVIHCHNDAHNCSSDGERFSSFEASYDVFSKNINGQLSPSLRVLNGSIDELTENDICSVSIGYERSASATSDHTLSNLDDDLGSQVGEIVTSVTVRDMDPGSDVSKHQLNSYNNNINSEYFAEVLETSKHQQNLYSNSQVSDSLPFIRNQNSAVPPNLEEFKAVDNNYNELPFIHENSNRIHAVPKEPNIYPEEVASNISHLNRPRLLSSVPDIVVHESPSVLESSHDENENIVPELEDETPTNESPRGFRFVFKGETTADSQHNRTSNDSDLTPGSQNTPDSDNISSAKPLIMKGRSHPLTSTPLKSNHETNIGSSPESFSNPDDSGNVFYTNSISEIGTESSENKTPPKPTCEVADELKLQRQHDIIADKIVPDTKSSSGTVYFEAPSSRTDTTFRTLDSNALVENISTSSCDPQNFVSAQSTFVYNSDAISKTLTEGSVKESSLANQLPDVNKIENGKVVVVNIPTLSVEEENDCALSSAESLDKDYKWPSLQEAKSDSNSDAYIGDKKSSTKEDLLSLDYGEPVTPDVSFNVSTCSYERDGRTFSTSSPGISSENAKDSEESDCEHSGLKKHQSRNQHHLEYDDSDCETSSSKRFGSRNHQDKNYVAAEANTCPNNWTLSEASSAEFLDSYSPASDSYGHSDENRMESAGNQRGHKSGFHRSSFNHQETGHKTDLFYAEDDDLEDDSDLDAHRKGELRLNPYDEVIVEDLETGEQTIITESFSTCDDYENSAESDDILKINTETDEAIIVDSSEALVGFVPSRSIEMLNDCHILSNANPLFNLEEERESSDSNHLDAPNSASSSPALFNSHPSPSDSPYQPPTRTFPALQNEVIEEEITEEIPSSTYSPSAASFSSCELEDRMSRSSPELEDKYSRKHGDQMSQRSYELEDRMSRSSLELEDRKYPNSCELEDRMYLDSREQEDGMSRRSYELGYQMSRSSPELEDCMHQNIHEQEHLMYPNSRKQGDRMSQRSYELEDKMSRSSPKLEDCMYHNTRELGDRLSQRSYELEEDQMSRSSSSGGSPARRVRTETEETTSVMPSAELYYGEDSPECSPGRSVQSDEYEESDEDASETSPLRRRFNNTQDFPRDSDNNHRDDVMHSLPPTHPVRWRLDDTLDVALERDNSPVILEGQEILAGGMLLETKGMSVKDITSALHRLEAEEDIRRHHLDVSRSPSPYGSGVSSVESSPCRGDAYTPDFESSDSTEDEGPSSCSSTSGSFECIHNKFKSVDDVSAEPVEDEEDPPEEEDDSSQRPSPLKIFSTTWDCHATPTKGVLVTPEKKFSSMRKSVSFHEEDPQVVFEYPPCSDSEDGPPSDDFNPWKVDYKNYADWELQMGDNEEIEEVLEIEELDSEPYVRRPTYGIGSSVGPMNRPMLYSLTSGFSDDDMDFSDPIPVDSVAPSNSPEEGKQPPLSEDEIGNLIRNQLNNLALEESRLKWVQDVFDHQPYESSFTKADQESERSRPISEHDIEFDEILPKGEMFQISNDLHGDGFDIFPVGKPVEEPFSKLRLSTLATLEEARDIPMSRDSNTGVFEVVPDVCSSGVEVYGVSVVNDKECVDLVECVPDLVSFENKAQVYEVNSLQNSSLVDCVLDKSPKSSDILSMDETALEFEDSATRPGLKSCTIPETEVNEKDEPIKDKKCTASISQMQNTEDGVMLYNESTNHDFKIPFSNLKSDLFQTTSLEFESKDSVNSSGAFLLLSNASSMLDFPDINGSSEKKYFDLNDSSIVHTESDASDFLSSLEIKKENDLPKADLEGCLQNGSRKQEEIIPTLDFLNSEMTVMAPIVSLDQECNISFTDVIPLTMKEGNKRPNSLPFKVPYSEGDIFENEHSLKLSEKESEKELHTNSSNKDILSPMPSKNIKDIENFNLYAKSESDNDLDLLQQNQFDDNDKNIADELFSETKNSVINSKIKDETAGDTNKDNQNTEIFSTEKPSLLSKFDLITSQSVRDSDQLKNTSEDKYTTISTEHSSLIGKEHDCSFSVVGNDVKEIIHSTGAFENDKNCYPVSEGEESLDLTSTTEIESTNDFSTNPAVDSSNVQNNDCVSISMNATSAVSVDKNYTDSPENVTMHAKNNPDHQTVEKLENNEVNPIKDSEVASEYTKMSDNSENHPAVKESALDSLTETEVGYPETEKSEQSVPKIVVSPASESEIEDELEEYLRNQLKFGYGPEDDFSVTSQFSVGPFEEVFKTHENVPGNSRDYVEAYNFEFEDGDFFDDFSVDHGEKFQAVGSTAKSESSPL</sequence>
<feature type="compositionally biased region" description="Acidic residues" evidence="2">
    <location>
        <begin position="1636"/>
        <end position="1646"/>
    </location>
</feature>
<feature type="region of interest" description="Disordered" evidence="2">
    <location>
        <begin position="826"/>
        <end position="898"/>
    </location>
</feature>
<dbReference type="EMBL" id="JAFNEN010000691">
    <property type="protein sequence ID" value="KAG8178500.1"/>
    <property type="molecule type" value="Genomic_DNA"/>
</dbReference>
<dbReference type="PANTHER" id="PTHR24417:SF7">
    <property type="entry name" value="CHROMATIN MODIFICATION-RELATED PROTEIN EAF1"/>
    <property type="match status" value="1"/>
</dbReference>
<dbReference type="GO" id="GO:0005524">
    <property type="term" value="F:ATP binding"/>
    <property type="evidence" value="ECO:0007669"/>
    <property type="project" value="UniProtKB-UniRule"/>
</dbReference>
<feature type="compositionally biased region" description="Low complexity" evidence="2">
    <location>
        <begin position="1414"/>
        <end position="1429"/>
    </location>
</feature>
<gene>
    <name evidence="5" type="ORF">JTE90_000459</name>
</gene>
<feature type="compositionally biased region" description="Basic and acidic residues" evidence="2">
    <location>
        <begin position="1460"/>
        <end position="1479"/>
    </location>
</feature>
<feature type="region of interest" description="Disordered" evidence="2">
    <location>
        <begin position="1357"/>
        <end position="1398"/>
    </location>
</feature>
<feature type="compositionally biased region" description="Basic and acidic residues" evidence="2">
    <location>
        <begin position="1128"/>
        <end position="1141"/>
    </location>
</feature>
<dbReference type="Gene3D" id="3.30.200.20">
    <property type="entry name" value="Phosphorylase Kinase, domain 1"/>
    <property type="match status" value="1"/>
</dbReference>
<feature type="compositionally biased region" description="Polar residues" evidence="2">
    <location>
        <begin position="869"/>
        <end position="898"/>
    </location>
</feature>
<dbReference type="SUPFAM" id="SSF56112">
    <property type="entry name" value="Protein kinase-like (PK-like)"/>
    <property type="match status" value="1"/>
</dbReference>
<accession>A0AAV6U2R1</accession>
<feature type="region of interest" description="Disordered" evidence="2">
    <location>
        <begin position="1741"/>
        <end position="1793"/>
    </location>
</feature>
<proteinExistence type="predicted"/>
<feature type="region of interest" description="Disordered" evidence="2">
    <location>
        <begin position="1961"/>
        <end position="1989"/>
    </location>
</feature>
<evidence type="ECO:0000256" key="2">
    <source>
        <dbReference type="SAM" id="MobiDB-lite"/>
    </source>
</evidence>
<feature type="compositionally biased region" description="Low complexity" evidence="2">
    <location>
        <begin position="1747"/>
        <end position="1764"/>
    </location>
</feature>
<feature type="region of interest" description="Disordered" evidence="2">
    <location>
        <begin position="1206"/>
        <end position="1239"/>
    </location>
</feature>
<feature type="region of interest" description="Disordered" evidence="2">
    <location>
        <begin position="1412"/>
        <end position="1479"/>
    </location>
</feature>
<feature type="compositionally biased region" description="Acidic residues" evidence="2">
    <location>
        <begin position="1808"/>
        <end position="1825"/>
    </location>
</feature>
<evidence type="ECO:0000259" key="4">
    <source>
        <dbReference type="PROSITE" id="PS50011"/>
    </source>
</evidence>
<feature type="compositionally biased region" description="Basic and acidic residues" evidence="2">
    <location>
        <begin position="2410"/>
        <end position="2421"/>
    </location>
</feature>
<dbReference type="InterPro" id="IPR000719">
    <property type="entry name" value="Prot_kinase_dom"/>
</dbReference>
<feature type="domain" description="Protein kinase" evidence="4">
    <location>
        <begin position="221"/>
        <end position="489"/>
    </location>
</feature>
<dbReference type="PANTHER" id="PTHR24417">
    <property type="entry name" value="SERINE/THREONINE-PROTEIN KINASE LMTK1"/>
    <property type="match status" value="1"/>
</dbReference>
<dbReference type="GO" id="GO:0004672">
    <property type="term" value="F:protein kinase activity"/>
    <property type="evidence" value="ECO:0007669"/>
    <property type="project" value="InterPro"/>
</dbReference>
<evidence type="ECO:0000313" key="5">
    <source>
        <dbReference type="EMBL" id="KAG8178500.1"/>
    </source>
</evidence>
<dbReference type="InterPro" id="IPR011009">
    <property type="entry name" value="Kinase-like_dom_sf"/>
</dbReference>
<feature type="region of interest" description="Disordered" evidence="2">
    <location>
        <begin position="2410"/>
        <end position="2434"/>
    </location>
</feature>
<feature type="signal peptide" evidence="3">
    <location>
        <begin position="1"/>
        <end position="21"/>
    </location>
</feature>
<organism evidence="5 6">
    <name type="scientific">Oedothorax gibbosus</name>
    <dbReference type="NCBI Taxonomy" id="931172"/>
    <lineage>
        <taxon>Eukaryota</taxon>
        <taxon>Metazoa</taxon>
        <taxon>Ecdysozoa</taxon>
        <taxon>Arthropoda</taxon>
        <taxon>Chelicerata</taxon>
        <taxon>Arachnida</taxon>
        <taxon>Araneae</taxon>
        <taxon>Araneomorphae</taxon>
        <taxon>Entelegynae</taxon>
        <taxon>Araneoidea</taxon>
        <taxon>Linyphiidae</taxon>
        <taxon>Erigoninae</taxon>
        <taxon>Oedothorax</taxon>
    </lineage>
</organism>
<dbReference type="InterPro" id="IPR001245">
    <property type="entry name" value="Ser-Thr/Tyr_kinase_cat_dom"/>
</dbReference>
<feature type="compositionally biased region" description="Basic and acidic residues" evidence="2">
    <location>
        <begin position="1432"/>
        <end position="1453"/>
    </location>
</feature>
<feature type="region of interest" description="Disordered" evidence="2">
    <location>
        <begin position="1876"/>
        <end position="1896"/>
    </location>
</feature>
<dbReference type="Proteomes" id="UP000827092">
    <property type="component" value="Unassembled WGS sequence"/>
</dbReference>
<name>A0AAV6U2R1_9ARAC</name>
<feature type="compositionally biased region" description="Polar residues" evidence="2">
    <location>
        <begin position="1116"/>
        <end position="1127"/>
    </location>
</feature>
<keyword evidence="6" id="KW-1185">Reference proteome</keyword>
<comment type="caution">
    <text evidence="5">The sequence shown here is derived from an EMBL/GenBank/DDBJ whole genome shotgun (WGS) entry which is preliminary data.</text>
</comment>
<feature type="region of interest" description="Disordered" evidence="2">
    <location>
        <begin position="1112"/>
        <end position="1173"/>
    </location>
</feature>
<dbReference type="Pfam" id="PF07714">
    <property type="entry name" value="PK_Tyr_Ser-Thr"/>
    <property type="match status" value="1"/>
</dbReference>
<feature type="compositionally biased region" description="Polar residues" evidence="2">
    <location>
        <begin position="839"/>
        <end position="857"/>
    </location>
</feature>
<feature type="binding site" evidence="1">
    <location>
        <position position="253"/>
    </location>
    <ligand>
        <name>ATP</name>
        <dbReference type="ChEBI" id="CHEBI:30616"/>
    </ligand>
</feature>
<dbReference type="PROSITE" id="PS00107">
    <property type="entry name" value="PROTEIN_KINASE_ATP"/>
    <property type="match status" value="1"/>
</dbReference>
<dbReference type="InterPro" id="IPR008266">
    <property type="entry name" value="Tyr_kinase_AS"/>
</dbReference>
<evidence type="ECO:0000313" key="6">
    <source>
        <dbReference type="Proteomes" id="UP000827092"/>
    </source>
</evidence>
<dbReference type="Gene3D" id="1.10.510.10">
    <property type="entry name" value="Transferase(Phosphotransferase) domain 1"/>
    <property type="match status" value="1"/>
</dbReference>
<evidence type="ECO:0000256" key="1">
    <source>
        <dbReference type="PROSITE-ProRule" id="PRU10141"/>
    </source>
</evidence>
<feature type="region of interest" description="Disordered" evidence="2">
    <location>
        <begin position="1581"/>
        <end position="1681"/>
    </location>
</feature>
<protein>
    <recommendedName>
        <fullName evidence="4">Protein kinase domain-containing protein</fullName>
    </recommendedName>
</protein>
<keyword evidence="3" id="KW-0732">Signal</keyword>
<feature type="region of interest" description="Disordered" evidence="2">
    <location>
        <begin position="2681"/>
        <end position="2715"/>
    </location>
</feature>
<feature type="compositionally biased region" description="Basic and acidic residues" evidence="2">
    <location>
        <begin position="1538"/>
        <end position="1566"/>
    </location>
</feature>
<feature type="chain" id="PRO_5043731162" description="Protein kinase domain-containing protein" evidence="3">
    <location>
        <begin position="22"/>
        <end position="2818"/>
    </location>
</feature>
<feature type="compositionally biased region" description="Acidic residues" evidence="2">
    <location>
        <begin position="1775"/>
        <end position="1784"/>
    </location>
</feature>
<feature type="region of interest" description="Disordered" evidence="2">
    <location>
        <begin position="1522"/>
        <end position="1566"/>
    </location>
</feature>
<dbReference type="InterPro" id="IPR017441">
    <property type="entry name" value="Protein_kinase_ATP_BS"/>
</dbReference>
<keyword evidence="1" id="KW-0547">Nucleotide-binding</keyword>
<feature type="region of interest" description="Disordered" evidence="2">
    <location>
        <begin position="1806"/>
        <end position="1838"/>
    </location>
</feature>
<evidence type="ECO:0000256" key="3">
    <source>
        <dbReference type="SAM" id="SignalP"/>
    </source>
</evidence>